<dbReference type="AlphaFoldDB" id="A0A1J3G6U8"/>
<accession>A0A1J3G6U8</accession>
<dbReference type="EMBL" id="GEVK01001410">
    <property type="protein sequence ID" value="JAU51422.1"/>
    <property type="molecule type" value="Transcribed_RNA"/>
</dbReference>
<protein>
    <submittedName>
        <fullName evidence="1">Uncharacterized protein</fullName>
    </submittedName>
</protein>
<name>A0A1J3G6U8_NOCCA</name>
<sequence>MIQMKSKRTRQVKKKRIINRTRKRQKPLTKLYKLKHQQEFVLLAKVNPVVCNIAHTTFSGSLTAFSVSLASASWFFSASCGLVGSEL</sequence>
<gene>
    <name evidence="1" type="ORF">LC_TR19207_c1_g1_i1_g.64160</name>
</gene>
<evidence type="ECO:0000313" key="1">
    <source>
        <dbReference type="EMBL" id="JAU51422.1"/>
    </source>
</evidence>
<organism evidence="1">
    <name type="scientific">Noccaea caerulescens</name>
    <name type="common">Alpine penny-cress</name>
    <name type="synonym">Thlaspi caerulescens</name>
    <dbReference type="NCBI Taxonomy" id="107243"/>
    <lineage>
        <taxon>Eukaryota</taxon>
        <taxon>Viridiplantae</taxon>
        <taxon>Streptophyta</taxon>
        <taxon>Embryophyta</taxon>
        <taxon>Tracheophyta</taxon>
        <taxon>Spermatophyta</taxon>
        <taxon>Magnoliopsida</taxon>
        <taxon>eudicotyledons</taxon>
        <taxon>Gunneridae</taxon>
        <taxon>Pentapetalae</taxon>
        <taxon>rosids</taxon>
        <taxon>malvids</taxon>
        <taxon>Brassicales</taxon>
        <taxon>Brassicaceae</taxon>
        <taxon>Coluteocarpeae</taxon>
        <taxon>Noccaea</taxon>
    </lineage>
</organism>
<reference evidence="1" key="1">
    <citation type="submission" date="2016-07" db="EMBL/GenBank/DDBJ databases">
        <title>De novo transcriptome assembly of four accessions of the metal hyperaccumulator plant Noccaea caerulescens.</title>
        <authorList>
            <person name="Blande D."/>
            <person name="Halimaa P."/>
            <person name="Tervahauta A.I."/>
            <person name="Aarts M.G."/>
            <person name="Karenlampi S.O."/>
        </authorList>
    </citation>
    <scope>NUCLEOTIDE SEQUENCE</scope>
</reference>
<proteinExistence type="predicted"/>